<proteinExistence type="predicted"/>
<dbReference type="GeneID" id="98916553"/>
<dbReference type="EMBL" id="SMCQ01000028">
    <property type="protein sequence ID" value="TCV91979.1"/>
    <property type="molecule type" value="Genomic_DNA"/>
</dbReference>
<dbReference type="PANTHER" id="PTHR30514">
    <property type="entry name" value="GLUCOKINASE"/>
    <property type="match status" value="1"/>
</dbReference>
<dbReference type="InterPro" id="IPR009057">
    <property type="entry name" value="Homeodomain-like_sf"/>
</dbReference>
<sequence length="249" mass="29791">MNVVIGRLILFVNTVIKHDVNYNIAMFIIQRYPNIDDLSVKMITDECFVSRASIHRFCDLFGFHSWLDFQNELIKSKNVKMNQLKSNYTLTYQQNYYQRINEIYHDDHHIKNMIQDLSQKIKESQRIFLFGAIYPLSLCVEFQTNMISIGKKVYVDYNSLENIPYDFNENDITIILSASGRYIRECSKKFHQIYFSPSSKVLLTLTDQFETLDKIDYYIQFPQTPQIYDYNFLVMYFLELLFCECFLNE</sequence>
<dbReference type="GO" id="GO:0097367">
    <property type="term" value="F:carbohydrate derivative binding"/>
    <property type="evidence" value="ECO:0007669"/>
    <property type="project" value="InterPro"/>
</dbReference>
<reference evidence="1 2" key="1">
    <citation type="submission" date="2019-03" db="EMBL/GenBank/DDBJ databases">
        <title>Genomic Encyclopedia of Type Strains, Phase IV (KMG-IV): sequencing the most valuable type-strain genomes for metagenomic binning, comparative biology and taxonomic classification.</title>
        <authorList>
            <person name="Goeker M."/>
        </authorList>
    </citation>
    <scope>NUCLEOTIDE SEQUENCE [LARGE SCALE GENOMIC DNA]</scope>
    <source>
        <strain evidence="1 2">DSM 29487</strain>
    </source>
</reference>
<evidence type="ECO:0000313" key="2">
    <source>
        <dbReference type="Proteomes" id="UP000295515"/>
    </source>
</evidence>
<keyword evidence="2" id="KW-1185">Reference proteome</keyword>
<accession>A0A4V6P423</accession>
<dbReference type="InterPro" id="IPR036388">
    <property type="entry name" value="WH-like_DNA-bd_sf"/>
</dbReference>
<dbReference type="Gene3D" id="1.10.10.10">
    <property type="entry name" value="Winged helix-like DNA-binding domain superfamily/Winged helix DNA-binding domain"/>
    <property type="match status" value="1"/>
</dbReference>
<dbReference type="PANTHER" id="PTHR30514:SF1">
    <property type="entry name" value="HTH-TYPE TRANSCRIPTIONAL REGULATOR HEXR-RELATED"/>
    <property type="match status" value="1"/>
</dbReference>
<gene>
    <name evidence="1" type="ORF">EDD60_12813</name>
</gene>
<dbReference type="InterPro" id="IPR046348">
    <property type="entry name" value="SIS_dom_sf"/>
</dbReference>
<dbReference type="SUPFAM" id="SSF46689">
    <property type="entry name" value="Homeodomain-like"/>
    <property type="match status" value="1"/>
</dbReference>
<dbReference type="SUPFAM" id="SSF53697">
    <property type="entry name" value="SIS domain"/>
    <property type="match status" value="1"/>
</dbReference>
<protein>
    <submittedName>
        <fullName evidence="1">RpiR family transcriptional regulator</fullName>
    </submittedName>
</protein>
<name>A0A4V6P423_9FIRM</name>
<dbReference type="GO" id="GO:0003700">
    <property type="term" value="F:DNA-binding transcription factor activity"/>
    <property type="evidence" value="ECO:0007669"/>
    <property type="project" value="InterPro"/>
</dbReference>
<dbReference type="Gene3D" id="3.40.50.10490">
    <property type="entry name" value="Glucose-6-phosphate isomerase like protein, domain 1"/>
    <property type="match status" value="1"/>
</dbReference>
<evidence type="ECO:0000313" key="1">
    <source>
        <dbReference type="EMBL" id="TCV91979.1"/>
    </source>
</evidence>
<dbReference type="RefSeq" id="WP_066446729.1">
    <property type="nucleotide sequence ID" value="NZ_CAUWFI010000003.1"/>
</dbReference>
<dbReference type="Proteomes" id="UP000295515">
    <property type="component" value="Unassembled WGS sequence"/>
</dbReference>
<dbReference type="GO" id="GO:1901135">
    <property type="term" value="P:carbohydrate derivative metabolic process"/>
    <property type="evidence" value="ECO:0007669"/>
    <property type="project" value="InterPro"/>
</dbReference>
<dbReference type="GO" id="GO:0003677">
    <property type="term" value="F:DNA binding"/>
    <property type="evidence" value="ECO:0007669"/>
    <property type="project" value="InterPro"/>
</dbReference>
<organism evidence="1 2">
    <name type="scientific">Longibaculum muris</name>
    <dbReference type="NCBI Taxonomy" id="1796628"/>
    <lineage>
        <taxon>Bacteria</taxon>
        <taxon>Bacillati</taxon>
        <taxon>Bacillota</taxon>
        <taxon>Erysipelotrichia</taxon>
        <taxon>Erysipelotrichales</taxon>
        <taxon>Coprobacillaceae</taxon>
        <taxon>Longibaculum</taxon>
    </lineage>
</organism>
<comment type="caution">
    <text evidence="1">The sequence shown here is derived from an EMBL/GenBank/DDBJ whole genome shotgun (WGS) entry which is preliminary data.</text>
</comment>
<dbReference type="InterPro" id="IPR047640">
    <property type="entry name" value="RpiR-like"/>
</dbReference>
<dbReference type="AlphaFoldDB" id="A0A4V6P423"/>